<dbReference type="Proteomes" id="UP000001910">
    <property type="component" value="Chromosome"/>
</dbReference>
<sequence length="241" mass="28345">MISVCIATYNGEKYIKDQIITILKQLSSNDEIVISDDSSIDKTIKIIESFKDKRIKILKNNKFRQPNLNFENALRHSKGDIIFLSDQDDVWVENKVEIILNQLKKYDLIISDAFITDEELNIINNSLFDEVNSKKGILKNIIKNTYYGCCMAFKRKVLKKALPFPKSQEIGHDLWIGLVSEKYYKVKFINEKLIYFRRHSNNATTINKSKRSLKIKIIGRYVILKELFKRFRKLKKEKISK</sequence>
<dbReference type="STRING" id="523794.Lebu_2148"/>
<feature type="domain" description="Glycosyltransferase 2-like" evidence="1">
    <location>
        <begin position="3"/>
        <end position="160"/>
    </location>
</feature>
<keyword evidence="3" id="KW-1185">Reference proteome</keyword>
<dbReference type="PANTHER" id="PTHR22916">
    <property type="entry name" value="GLYCOSYLTRANSFERASE"/>
    <property type="match status" value="1"/>
</dbReference>
<dbReference type="AlphaFoldDB" id="C7NDC4"/>
<dbReference type="GO" id="GO:0016758">
    <property type="term" value="F:hexosyltransferase activity"/>
    <property type="evidence" value="ECO:0007669"/>
    <property type="project" value="UniProtKB-ARBA"/>
</dbReference>
<proteinExistence type="predicted"/>
<dbReference type="CDD" id="cd04196">
    <property type="entry name" value="GT_2_like_d"/>
    <property type="match status" value="1"/>
</dbReference>
<dbReference type="OrthoDB" id="9802649at2"/>
<accession>C7NDC4</accession>
<dbReference type="KEGG" id="lba:Lebu_2148"/>
<dbReference type="InterPro" id="IPR001173">
    <property type="entry name" value="Glyco_trans_2-like"/>
</dbReference>
<dbReference type="SUPFAM" id="SSF53448">
    <property type="entry name" value="Nucleotide-diphospho-sugar transferases"/>
    <property type="match status" value="1"/>
</dbReference>
<protein>
    <submittedName>
        <fullName evidence="2">Glycosyl transferase family 2</fullName>
    </submittedName>
</protein>
<dbReference type="Gene3D" id="3.90.550.10">
    <property type="entry name" value="Spore Coat Polysaccharide Biosynthesis Protein SpsA, Chain A"/>
    <property type="match status" value="1"/>
</dbReference>
<evidence type="ECO:0000259" key="1">
    <source>
        <dbReference type="Pfam" id="PF00535"/>
    </source>
</evidence>
<name>C7NDC4_LEPBD</name>
<dbReference type="eggNOG" id="COG1215">
    <property type="taxonomic scope" value="Bacteria"/>
</dbReference>
<gene>
    <name evidence="2" type="ordered locus">Lebu_2148</name>
</gene>
<dbReference type="Pfam" id="PF00535">
    <property type="entry name" value="Glycos_transf_2"/>
    <property type="match status" value="1"/>
</dbReference>
<keyword evidence="2" id="KW-0808">Transferase</keyword>
<reference evidence="2 3" key="1">
    <citation type="journal article" date="2009" name="Stand. Genomic Sci.">
        <title>Complete genome sequence of Leptotrichia buccalis type strain (C-1013-b).</title>
        <authorList>
            <person name="Ivanova N."/>
            <person name="Gronow S."/>
            <person name="Lapidus A."/>
            <person name="Copeland A."/>
            <person name="Glavina Del Rio T."/>
            <person name="Nolan M."/>
            <person name="Lucas S."/>
            <person name="Chen F."/>
            <person name="Tice H."/>
            <person name="Cheng J.F."/>
            <person name="Saunders E."/>
            <person name="Bruce D."/>
            <person name="Goodwin L."/>
            <person name="Brettin T."/>
            <person name="Detter J.C."/>
            <person name="Han C."/>
            <person name="Pitluck S."/>
            <person name="Mikhailova N."/>
            <person name="Pati A."/>
            <person name="Mavrommatis K."/>
            <person name="Chen A."/>
            <person name="Palaniappan K."/>
            <person name="Land M."/>
            <person name="Hauser L."/>
            <person name="Chang Y.J."/>
            <person name="Jeffries C.D."/>
            <person name="Chain P."/>
            <person name="Rohde C."/>
            <person name="Goker M."/>
            <person name="Bristow J."/>
            <person name="Eisen J.A."/>
            <person name="Markowitz V."/>
            <person name="Hugenholtz P."/>
            <person name="Kyrpides N.C."/>
            <person name="Klenk H.P."/>
        </authorList>
    </citation>
    <scope>NUCLEOTIDE SEQUENCE [LARGE SCALE GENOMIC DNA]</scope>
    <source>
        <strain evidence="3">ATCC 14201 / DSM 1135 / JCM 12969 / NCTC 10249 / C-1013-b</strain>
    </source>
</reference>
<dbReference type="InterPro" id="IPR029044">
    <property type="entry name" value="Nucleotide-diphossugar_trans"/>
</dbReference>
<dbReference type="HOGENOM" id="CLU_025996_2_2_0"/>
<dbReference type="CAZy" id="GT2">
    <property type="family name" value="Glycosyltransferase Family 2"/>
</dbReference>
<organism evidence="2 3">
    <name type="scientific">Leptotrichia buccalis (strain ATCC 14201 / DSM 1135 / JCM 12969 / NCTC 10249 / C-1013-b)</name>
    <dbReference type="NCBI Taxonomy" id="523794"/>
    <lineage>
        <taxon>Bacteria</taxon>
        <taxon>Fusobacteriati</taxon>
        <taxon>Fusobacteriota</taxon>
        <taxon>Fusobacteriia</taxon>
        <taxon>Fusobacteriales</taxon>
        <taxon>Leptotrichiaceae</taxon>
        <taxon>Leptotrichia</taxon>
    </lineage>
</organism>
<evidence type="ECO:0000313" key="2">
    <source>
        <dbReference type="EMBL" id="ACV40002.1"/>
    </source>
</evidence>
<dbReference type="EMBL" id="CP001685">
    <property type="protein sequence ID" value="ACV40002.1"/>
    <property type="molecule type" value="Genomic_DNA"/>
</dbReference>
<evidence type="ECO:0000313" key="3">
    <source>
        <dbReference type="Proteomes" id="UP000001910"/>
    </source>
</evidence>
<dbReference type="RefSeq" id="WP_015770337.1">
    <property type="nucleotide sequence ID" value="NC_013192.1"/>
</dbReference>
<dbReference type="PANTHER" id="PTHR22916:SF3">
    <property type="entry name" value="UDP-GLCNAC:BETAGAL BETA-1,3-N-ACETYLGLUCOSAMINYLTRANSFERASE-LIKE PROTEIN 1"/>
    <property type="match status" value="1"/>
</dbReference>